<dbReference type="HOGENOM" id="CLU_013985_23_0_2"/>
<dbReference type="InterPro" id="IPR016181">
    <property type="entry name" value="Acyl_CoA_acyltransferase"/>
</dbReference>
<evidence type="ECO:0000256" key="1">
    <source>
        <dbReference type="ARBA" id="ARBA00022679"/>
    </source>
</evidence>
<dbReference type="Proteomes" id="UP000033058">
    <property type="component" value="Chromosome"/>
</dbReference>
<proteinExistence type="predicted"/>
<feature type="domain" description="N-acetyltransferase" evidence="3">
    <location>
        <begin position="24"/>
        <end position="167"/>
    </location>
</feature>
<dbReference type="NCBIfam" id="TIGR01575">
    <property type="entry name" value="rimI"/>
    <property type="match status" value="1"/>
</dbReference>
<dbReference type="GO" id="GO:0031415">
    <property type="term" value="C:NatA complex"/>
    <property type="evidence" value="ECO:0007669"/>
    <property type="project" value="InterPro"/>
</dbReference>
<dbReference type="CDD" id="cd04301">
    <property type="entry name" value="NAT_SF"/>
    <property type="match status" value="1"/>
</dbReference>
<gene>
    <name evidence="4" type="ORF">MSMAW_0025</name>
</gene>
<reference evidence="4 5" key="1">
    <citation type="submission" date="2014-07" db="EMBL/GenBank/DDBJ databases">
        <title>Methanogenic archaea and the global carbon cycle.</title>
        <authorList>
            <person name="Henriksen J.R."/>
            <person name="Luke J."/>
            <person name="Reinhart S."/>
            <person name="Benedict M.N."/>
            <person name="Youngblut N.D."/>
            <person name="Metcalf M.E."/>
            <person name="Whitaker R.J."/>
            <person name="Metcalf W.W."/>
        </authorList>
    </citation>
    <scope>NUCLEOTIDE SEQUENCE [LARGE SCALE GENOMIC DNA]</scope>
    <source>
        <strain evidence="4 5">WWM610</strain>
    </source>
</reference>
<accession>A0A0E3LEH2</accession>
<dbReference type="EC" id="2.3.1.-" evidence="4"/>
<dbReference type="PATRIC" id="fig|1434117.4.peg.30"/>
<dbReference type="Pfam" id="PF00583">
    <property type="entry name" value="Acetyltransf_1"/>
    <property type="match status" value="1"/>
</dbReference>
<dbReference type="PANTHER" id="PTHR23091:SF4">
    <property type="entry name" value="N-TERMINAL AMINO-ACID N(ALPHA)-ACETYLTRANSFERASE NATA"/>
    <property type="match status" value="1"/>
</dbReference>
<sequence>MQVSIKEQFFPRRSNKMVEIYNDIMIRRFAPEDFQEIVEIEEEAFSEHNSLVYMNFYEMVGDGFLVAEQEGKVVGYVVGYRSAENEGHIFSVGVKKEYRGRGIGTELIHAICDIFVANGLRYARLEVRTSNTGAQKLYRSIGFTQCWTEKKYYSDGEDGMVMKMHLHPYRLLISKQKYLEPVFSDNEFFTTIRGPISYYR</sequence>
<protein>
    <submittedName>
        <fullName evidence="4">Ribosomal-protein-S18p-alanine acetyltransferase</fullName>
        <ecNumber evidence="4">2.3.1.-</ecNumber>
    </submittedName>
</protein>
<dbReference type="InterPro" id="IPR006464">
    <property type="entry name" value="AcTrfase_RimI/Ard1"/>
</dbReference>
<dbReference type="Gene3D" id="3.40.630.30">
    <property type="match status" value="1"/>
</dbReference>
<evidence type="ECO:0000313" key="5">
    <source>
        <dbReference type="Proteomes" id="UP000033058"/>
    </source>
</evidence>
<dbReference type="InterPro" id="IPR045047">
    <property type="entry name" value="Ard1-like"/>
</dbReference>
<keyword evidence="1 4" id="KW-0808">Transferase</keyword>
<evidence type="ECO:0000259" key="3">
    <source>
        <dbReference type="PROSITE" id="PS51186"/>
    </source>
</evidence>
<dbReference type="AlphaFoldDB" id="A0A0E3LEH2"/>
<dbReference type="PROSITE" id="PS51186">
    <property type="entry name" value="GNAT"/>
    <property type="match status" value="1"/>
</dbReference>
<dbReference type="GO" id="GO:0004596">
    <property type="term" value="F:protein-N-terminal amino-acid acetyltransferase activity"/>
    <property type="evidence" value="ECO:0007669"/>
    <property type="project" value="InterPro"/>
</dbReference>
<dbReference type="SUPFAM" id="SSF55729">
    <property type="entry name" value="Acyl-CoA N-acyltransferases (Nat)"/>
    <property type="match status" value="1"/>
</dbReference>
<evidence type="ECO:0000256" key="2">
    <source>
        <dbReference type="ARBA" id="ARBA00023315"/>
    </source>
</evidence>
<evidence type="ECO:0000313" key="4">
    <source>
        <dbReference type="EMBL" id="AKB39016.1"/>
    </source>
</evidence>
<dbReference type="PANTHER" id="PTHR23091">
    <property type="entry name" value="N-TERMINAL ACETYLTRANSFERASE"/>
    <property type="match status" value="1"/>
</dbReference>
<keyword evidence="2 4" id="KW-0012">Acyltransferase</keyword>
<name>A0A0E3LEH2_METMZ</name>
<dbReference type="InterPro" id="IPR000182">
    <property type="entry name" value="GNAT_dom"/>
</dbReference>
<organism evidence="4 5">
    <name type="scientific">Methanosarcina mazei WWM610</name>
    <dbReference type="NCBI Taxonomy" id="1434117"/>
    <lineage>
        <taxon>Archaea</taxon>
        <taxon>Methanobacteriati</taxon>
        <taxon>Methanobacteriota</taxon>
        <taxon>Stenosarchaea group</taxon>
        <taxon>Methanomicrobia</taxon>
        <taxon>Methanosarcinales</taxon>
        <taxon>Methanosarcinaceae</taxon>
        <taxon>Methanosarcina</taxon>
    </lineage>
</organism>
<dbReference type="EMBL" id="CP009509">
    <property type="protein sequence ID" value="AKB39016.1"/>
    <property type="molecule type" value="Genomic_DNA"/>
</dbReference>